<dbReference type="SUPFAM" id="SSF46894">
    <property type="entry name" value="C-terminal effector domain of the bipartite response regulators"/>
    <property type="match status" value="1"/>
</dbReference>
<dbReference type="PANTHER" id="PTHR43214">
    <property type="entry name" value="TWO-COMPONENT RESPONSE REGULATOR"/>
    <property type="match status" value="1"/>
</dbReference>
<dbReference type="PROSITE" id="PS50110">
    <property type="entry name" value="RESPONSE_REGULATORY"/>
    <property type="match status" value="1"/>
</dbReference>
<dbReference type="CDD" id="cd00156">
    <property type="entry name" value="REC"/>
    <property type="match status" value="1"/>
</dbReference>
<dbReference type="Gene3D" id="3.40.50.2300">
    <property type="match status" value="1"/>
</dbReference>
<feature type="domain" description="Response regulatory" evidence="4">
    <location>
        <begin position="1"/>
        <end position="70"/>
    </location>
</feature>
<feature type="modified residue" description="4-aspartylphosphate" evidence="2">
    <location>
        <position position="5"/>
    </location>
</feature>
<dbReference type="AlphaFoldDB" id="A0AB34TAI8"/>
<gene>
    <name evidence="5" type="ORF">BAAM0483_02550</name>
</gene>
<dbReference type="InterPro" id="IPR016032">
    <property type="entry name" value="Sig_transdc_resp-reg_C-effctor"/>
</dbReference>
<keyword evidence="2" id="KW-0597">Phosphoprotein</keyword>
<dbReference type="SMART" id="SM00421">
    <property type="entry name" value="HTH_LUXR"/>
    <property type="match status" value="1"/>
</dbReference>
<evidence type="ECO:0000313" key="5">
    <source>
        <dbReference type="EMBL" id="KOA51116.1"/>
    </source>
</evidence>
<feature type="domain" description="HTH luxR-type" evidence="3">
    <location>
        <begin position="95"/>
        <end position="160"/>
    </location>
</feature>
<dbReference type="InterPro" id="IPR011006">
    <property type="entry name" value="CheY-like_superfamily"/>
</dbReference>
<dbReference type="SUPFAM" id="SSF52172">
    <property type="entry name" value="CheY-like"/>
    <property type="match status" value="1"/>
</dbReference>
<evidence type="ECO:0000259" key="3">
    <source>
        <dbReference type="PROSITE" id="PS50043"/>
    </source>
</evidence>
<dbReference type="InterPro" id="IPR001789">
    <property type="entry name" value="Sig_transdc_resp-reg_receiver"/>
</dbReference>
<dbReference type="PRINTS" id="PR00038">
    <property type="entry name" value="HTHLUXR"/>
</dbReference>
<evidence type="ECO:0000256" key="2">
    <source>
        <dbReference type="PROSITE-ProRule" id="PRU00169"/>
    </source>
</evidence>
<dbReference type="Proteomes" id="UP000037239">
    <property type="component" value="Unassembled WGS sequence"/>
</dbReference>
<dbReference type="PROSITE" id="PS50043">
    <property type="entry name" value="HTH_LUXR_2"/>
    <property type="match status" value="1"/>
</dbReference>
<evidence type="ECO:0000256" key="1">
    <source>
        <dbReference type="ARBA" id="ARBA00023125"/>
    </source>
</evidence>
<proteinExistence type="predicted"/>
<dbReference type="InterPro" id="IPR039420">
    <property type="entry name" value="WalR-like"/>
</dbReference>
<dbReference type="EMBL" id="AWFK01000004">
    <property type="protein sequence ID" value="KOA51116.1"/>
    <property type="molecule type" value="Genomic_DNA"/>
</dbReference>
<dbReference type="CDD" id="cd06170">
    <property type="entry name" value="LuxR_C_like"/>
    <property type="match status" value="1"/>
</dbReference>
<dbReference type="GO" id="GO:0000160">
    <property type="term" value="P:phosphorelay signal transduction system"/>
    <property type="evidence" value="ECO:0007669"/>
    <property type="project" value="InterPro"/>
</dbReference>
<dbReference type="Pfam" id="PF00072">
    <property type="entry name" value="Response_reg"/>
    <property type="match status" value="1"/>
</dbReference>
<keyword evidence="1" id="KW-0238">DNA-binding</keyword>
<dbReference type="GO" id="GO:0006355">
    <property type="term" value="P:regulation of DNA-templated transcription"/>
    <property type="evidence" value="ECO:0007669"/>
    <property type="project" value="InterPro"/>
</dbReference>
<dbReference type="InterPro" id="IPR000792">
    <property type="entry name" value="Tscrpt_reg_LuxR_C"/>
</dbReference>
<evidence type="ECO:0000259" key="4">
    <source>
        <dbReference type="PROSITE" id="PS50110"/>
    </source>
</evidence>
<dbReference type="Pfam" id="PF00196">
    <property type="entry name" value="GerE"/>
    <property type="match status" value="1"/>
</dbReference>
<evidence type="ECO:0008006" key="7">
    <source>
        <dbReference type="Google" id="ProtNLM"/>
    </source>
</evidence>
<protein>
    <recommendedName>
        <fullName evidence="7">DNA-binding response regulator</fullName>
    </recommendedName>
</protein>
<comment type="caution">
    <text evidence="5">The sequence shown here is derived from an EMBL/GenBank/DDBJ whole genome shotgun (WGS) entry which is preliminary data.</text>
</comment>
<sequence length="162" mass="17667">MILLDMALNEICGTDVCERIRKRDGSIGIIGMTAYPLDHYRARCIAAGAQGLVGKETLTNAAALAGSIVRAAQGLPCAEQSAFLSAAEAHRQLLDHDEPCSLTPQELRILRLYEAHKSTSEIAENLGIADGTVFAHMHHVLHKFGVQNRNEAIQQCKKMHLL</sequence>
<evidence type="ECO:0000313" key="6">
    <source>
        <dbReference type="Proteomes" id="UP000037239"/>
    </source>
</evidence>
<accession>A0AB34TAI8</accession>
<dbReference type="GO" id="GO:0003677">
    <property type="term" value="F:DNA binding"/>
    <property type="evidence" value="ECO:0007669"/>
    <property type="project" value="UniProtKB-KW"/>
</dbReference>
<reference evidence="5 6" key="1">
    <citation type="journal article" date="2015" name="Int J Genomics">
        <title>Comparative Genomics Revealed Genetic Diversity and Species/Strain-Level Differences in Carbohydrate Metabolism of Three Probiotic Bifidobacterial Species.</title>
        <authorList>
            <person name="Odamaki T."/>
            <person name="Horigome A."/>
            <person name="Sugahara H."/>
            <person name="Hashikura N."/>
            <person name="Minami J."/>
            <person name="Xiao J.Z."/>
            <person name="Abe F."/>
        </authorList>
    </citation>
    <scope>NUCLEOTIDE SEQUENCE [LARGE SCALE GENOMIC DNA]</scope>
    <source>
        <strain evidence="5 6">MCC 0483</strain>
    </source>
</reference>
<name>A0AB34TAI8_9BIFI</name>
<organism evidence="5 6">
    <name type="scientific">Bifidobacterium animalis subsp. animalis MCC 0483</name>
    <dbReference type="NCBI Taxonomy" id="1365955"/>
    <lineage>
        <taxon>Bacteria</taxon>
        <taxon>Bacillati</taxon>
        <taxon>Actinomycetota</taxon>
        <taxon>Actinomycetes</taxon>
        <taxon>Bifidobacteriales</taxon>
        <taxon>Bifidobacteriaceae</taxon>
        <taxon>Bifidobacterium</taxon>
    </lineage>
</organism>